<evidence type="ECO:0000259" key="11">
    <source>
        <dbReference type="Pfam" id="PF05770"/>
    </source>
</evidence>
<dbReference type="InterPro" id="IPR008656">
    <property type="entry name" value="Inositol_tetrakis-P_1-kinase"/>
</dbReference>
<dbReference type="Gene3D" id="3.30.470.20">
    <property type="entry name" value="ATP-grasp fold, B domain"/>
    <property type="match status" value="1"/>
</dbReference>
<dbReference type="GO" id="GO:0000287">
    <property type="term" value="F:magnesium ion binding"/>
    <property type="evidence" value="ECO:0007669"/>
    <property type="project" value="InterPro"/>
</dbReference>
<dbReference type="OrthoDB" id="25308at2759"/>
<evidence type="ECO:0000256" key="5">
    <source>
        <dbReference type="ARBA" id="ARBA00022679"/>
    </source>
</evidence>
<dbReference type="GO" id="GO:0052726">
    <property type="term" value="F:inositol-1,3,4-trisphosphate 5-kinase activity"/>
    <property type="evidence" value="ECO:0007669"/>
    <property type="project" value="InterPro"/>
</dbReference>
<dbReference type="Pfam" id="PF05770">
    <property type="entry name" value="Ins134_P3_kin"/>
    <property type="match status" value="1"/>
</dbReference>
<comment type="cofactor">
    <cofactor evidence="1">
        <name>Mg(2+)</name>
        <dbReference type="ChEBI" id="CHEBI:18420"/>
    </cofactor>
</comment>
<dbReference type="GO" id="GO:0032957">
    <property type="term" value="P:inositol trisphosphate metabolic process"/>
    <property type="evidence" value="ECO:0007669"/>
    <property type="project" value="InterPro"/>
</dbReference>
<comment type="subunit">
    <text evidence="3">Monomer.</text>
</comment>
<name>S8DWV0_9LAMI</name>
<dbReference type="Proteomes" id="UP000015453">
    <property type="component" value="Unassembled WGS sequence"/>
</dbReference>
<organism evidence="12 13">
    <name type="scientific">Genlisea aurea</name>
    <dbReference type="NCBI Taxonomy" id="192259"/>
    <lineage>
        <taxon>Eukaryota</taxon>
        <taxon>Viridiplantae</taxon>
        <taxon>Streptophyta</taxon>
        <taxon>Embryophyta</taxon>
        <taxon>Tracheophyta</taxon>
        <taxon>Spermatophyta</taxon>
        <taxon>Magnoliopsida</taxon>
        <taxon>eudicotyledons</taxon>
        <taxon>Gunneridae</taxon>
        <taxon>Pentapetalae</taxon>
        <taxon>asterids</taxon>
        <taxon>lamiids</taxon>
        <taxon>Lamiales</taxon>
        <taxon>Lentibulariaceae</taxon>
        <taxon>Genlisea</taxon>
    </lineage>
</organism>
<comment type="similarity">
    <text evidence="2">Belongs to the ITPK1 family.</text>
</comment>
<dbReference type="GO" id="GO:0005737">
    <property type="term" value="C:cytoplasm"/>
    <property type="evidence" value="ECO:0007669"/>
    <property type="project" value="TreeGrafter"/>
</dbReference>
<dbReference type="AlphaFoldDB" id="S8DWV0"/>
<dbReference type="PANTHER" id="PTHR14217:SF1">
    <property type="entry name" value="INOSITOL-TETRAKISPHOSPHATE 1-KINASE"/>
    <property type="match status" value="1"/>
</dbReference>
<evidence type="ECO:0000256" key="7">
    <source>
        <dbReference type="ARBA" id="ARBA00022741"/>
    </source>
</evidence>
<dbReference type="PANTHER" id="PTHR14217">
    <property type="entry name" value="INOSITOL-TETRAKISPHOSPHATE 1-KINASE"/>
    <property type="match status" value="1"/>
</dbReference>
<feature type="domain" description="Inositol 1,3,4-trisphosphate 5/6-kinase ATP-grasp" evidence="11">
    <location>
        <begin position="254"/>
        <end position="439"/>
    </location>
</feature>
<feature type="non-terminal residue" evidence="12">
    <location>
        <position position="1"/>
    </location>
</feature>
<keyword evidence="9" id="KW-0067">ATP-binding</keyword>
<keyword evidence="7" id="KW-0547">Nucleotide-binding</keyword>
<evidence type="ECO:0000256" key="1">
    <source>
        <dbReference type="ARBA" id="ARBA00001946"/>
    </source>
</evidence>
<dbReference type="GO" id="GO:0047325">
    <property type="term" value="F:inositol-3,4,5,6-tetrakisphosphate 1-kinase activity"/>
    <property type="evidence" value="ECO:0007669"/>
    <property type="project" value="InterPro"/>
</dbReference>
<protein>
    <recommendedName>
        <fullName evidence="4">inositol-1,3,4-trisphosphate 5/6-kinase</fullName>
        <ecNumber evidence="4">2.7.1.159</ecNumber>
    </recommendedName>
</protein>
<dbReference type="GO" id="GO:0005524">
    <property type="term" value="F:ATP binding"/>
    <property type="evidence" value="ECO:0007669"/>
    <property type="project" value="UniProtKB-KW"/>
</dbReference>
<feature type="non-terminal residue" evidence="12">
    <location>
        <position position="460"/>
    </location>
</feature>
<evidence type="ECO:0000256" key="9">
    <source>
        <dbReference type="ARBA" id="ARBA00022840"/>
    </source>
</evidence>
<dbReference type="InterPro" id="IPR040464">
    <property type="entry name" value="InsP(3)kin_ATP-grasp"/>
</dbReference>
<evidence type="ECO:0000256" key="3">
    <source>
        <dbReference type="ARBA" id="ARBA00011245"/>
    </source>
</evidence>
<keyword evidence="10" id="KW-0460">Magnesium</keyword>
<dbReference type="PIRSF" id="PIRSF038163">
    <property type="entry name" value="ITPK_uncN"/>
    <property type="match status" value="1"/>
</dbReference>
<evidence type="ECO:0000256" key="6">
    <source>
        <dbReference type="ARBA" id="ARBA00022723"/>
    </source>
</evidence>
<evidence type="ECO:0000256" key="8">
    <source>
        <dbReference type="ARBA" id="ARBA00022777"/>
    </source>
</evidence>
<comment type="caution">
    <text evidence="12">The sequence shown here is derived from an EMBL/GenBank/DDBJ whole genome shotgun (WGS) entry which is preliminary data.</text>
</comment>
<dbReference type="EMBL" id="AUSU01002955">
    <property type="protein sequence ID" value="EPS67723.1"/>
    <property type="molecule type" value="Genomic_DNA"/>
</dbReference>
<keyword evidence="8" id="KW-0418">Kinase</keyword>
<dbReference type="EC" id="2.7.1.159" evidence="4"/>
<evidence type="ECO:0000256" key="4">
    <source>
        <dbReference type="ARBA" id="ARBA00012017"/>
    </source>
</evidence>
<reference evidence="12 13" key="1">
    <citation type="journal article" date="2013" name="BMC Genomics">
        <title>The miniature genome of a carnivorous plant Genlisea aurea contains a low number of genes and short non-coding sequences.</title>
        <authorList>
            <person name="Leushkin E.V."/>
            <person name="Sutormin R.A."/>
            <person name="Nabieva E.R."/>
            <person name="Penin A.A."/>
            <person name="Kondrashov A.S."/>
            <person name="Logacheva M.D."/>
        </authorList>
    </citation>
    <scope>NUCLEOTIDE SEQUENCE [LARGE SCALE GENOMIC DNA]</scope>
</reference>
<evidence type="ECO:0000313" key="13">
    <source>
        <dbReference type="Proteomes" id="UP000015453"/>
    </source>
</evidence>
<proteinExistence type="inferred from homology"/>
<dbReference type="GO" id="GO:0052725">
    <property type="term" value="F:inositol-1,3,4-trisphosphate 6-kinase activity"/>
    <property type="evidence" value="ECO:0007669"/>
    <property type="project" value="InterPro"/>
</dbReference>
<keyword evidence="13" id="KW-1185">Reference proteome</keyword>
<dbReference type="FunFam" id="3.30.470.20:FF:000047">
    <property type="entry name" value="Inositol-tetrakisphosphate 1-kinase 4"/>
    <property type="match status" value="1"/>
</dbReference>
<gene>
    <name evidence="12" type="ORF">M569_07050</name>
</gene>
<evidence type="ECO:0000256" key="10">
    <source>
        <dbReference type="ARBA" id="ARBA00022842"/>
    </source>
</evidence>
<keyword evidence="5" id="KW-0808">Transferase</keyword>
<keyword evidence="6" id="KW-0479">Metal-binding</keyword>
<evidence type="ECO:0000313" key="12">
    <source>
        <dbReference type="EMBL" id="EPS67723.1"/>
    </source>
</evidence>
<accession>S8DWV0</accession>
<sequence length="460" mass="51967">LRHSGIPVGFSHYQDISNSKESFLQEISSSYSCSIFSLSPDSDILNEVSRTWEGKGHVIHVVSSQRENFCSRQHDSLWLNVLVVAYEEQPFDDPDHTLTSLRSKILINKIEELPLLICQLYKKSYGDQFFMVGYVMKPSREEDFLKRGAFPLQPTQNGLIFMPLSFEVPLLSQLCLVDFVLHKATDEILAVDLSSTSECNVTFTRNLLDLQRCMNCQPNCCFIDPIDSILPLLDRLKIQQILSGLETLSSQGGHKIRAPHFLKLNSFEEPYLEQRMAEANLSLPNIVKPQVACGVSNAHSMAIVFSMNQYKSLNVPLPSVIQEYVDHSSLLYKFYALGNKKFYAVKKSIPNVETLRKLFTDNGSEPLYFNSLSSLPVVVDHLTSSAHSIDLELVSDAADWLRRVLNLTVIGFDVVVQENTGDHVIVDLNYLPSFKEIPDDVAIPAFWDAIKEKIISIKSK</sequence>
<evidence type="ECO:0000256" key="2">
    <source>
        <dbReference type="ARBA" id="ARBA00009601"/>
    </source>
</evidence>